<protein>
    <submittedName>
        <fullName evidence="3">Uncharacterized protein</fullName>
    </submittedName>
</protein>
<evidence type="ECO:0000313" key="3">
    <source>
        <dbReference type="EMBL" id="EAR99112.2"/>
    </source>
</evidence>
<dbReference type="RefSeq" id="XP_001019357.2">
    <property type="nucleotide sequence ID" value="XM_001019357.2"/>
</dbReference>
<evidence type="ECO:0000313" key="4">
    <source>
        <dbReference type="Proteomes" id="UP000009168"/>
    </source>
</evidence>
<gene>
    <name evidence="3" type="ORF">TTHERM_00388530</name>
</gene>
<dbReference type="AlphaFoldDB" id="Q23RD6"/>
<feature type="region of interest" description="Disordered" evidence="2">
    <location>
        <begin position="1"/>
        <end position="48"/>
    </location>
</feature>
<dbReference type="GeneID" id="7838838"/>
<accession>Q23RD6</accession>
<reference evidence="4" key="1">
    <citation type="journal article" date="2006" name="PLoS Biol.">
        <title>Macronuclear genome sequence of the ciliate Tetrahymena thermophila, a model eukaryote.</title>
        <authorList>
            <person name="Eisen J.A."/>
            <person name="Coyne R.S."/>
            <person name="Wu M."/>
            <person name="Wu D."/>
            <person name="Thiagarajan M."/>
            <person name="Wortman J.R."/>
            <person name="Badger J.H."/>
            <person name="Ren Q."/>
            <person name="Amedeo P."/>
            <person name="Jones K.M."/>
            <person name="Tallon L.J."/>
            <person name="Delcher A.L."/>
            <person name="Salzberg S.L."/>
            <person name="Silva J.C."/>
            <person name="Haas B.J."/>
            <person name="Majoros W.H."/>
            <person name="Farzad M."/>
            <person name="Carlton J.M."/>
            <person name="Smith R.K. Jr."/>
            <person name="Garg J."/>
            <person name="Pearlman R.E."/>
            <person name="Karrer K.M."/>
            <person name="Sun L."/>
            <person name="Manning G."/>
            <person name="Elde N.C."/>
            <person name="Turkewitz A.P."/>
            <person name="Asai D.J."/>
            <person name="Wilkes D.E."/>
            <person name="Wang Y."/>
            <person name="Cai H."/>
            <person name="Collins K."/>
            <person name="Stewart B.A."/>
            <person name="Lee S.R."/>
            <person name="Wilamowska K."/>
            <person name="Weinberg Z."/>
            <person name="Ruzzo W.L."/>
            <person name="Wloga D."/>
            <person name="Gaertig J."/>
            <person name="Frankel J."/>
            <person name="Tsao C.-C."/>
            <person name="Gorovsky M.A."/>
            <person name="Keeling P.J."/>
            <person name="Waller R.F."/>
            <person name="Patron N.J."/>
            <person name="Cherry J.M."/>
            <person name="Stover N.A."/>
            <person name="Krieger C.J."/>
            <person name="del Toro C."/>
            <person name="Ryder H.F."/>
            <person name="Williamson S.C."/>
            <person name="Barbeau R.A."/>
            <person name="Hamilton E.P."/>
            <person name="Orias E."/>
        </authorList>
    </citation>
    <scope>NUCLEOTIDE SEQUENCE [LARGE SCALE GENOMIC DNA]</scope>
    <source>
        <strain evidence="4">SB210</strain>
    </source>
</reference>
<evidence type="ECO:0000256" key="2">
    <source>
        <dbReference type="SAM" id="MobiDB-lite"/>
    </source>
</evidence>
<keyword evidence="1" id="KW-0175">Coiled coil</keyword>
<name>Q23RD6_TETTS</name>
<dbReference type="Proteomes" id="UP000009168">
    <property type="component" value="Unassembled WGS sequence"/>
</dbReference>
<dbReference type="KEGG" id="tet:TTHERM_00388530"/>
<feature type="compositionally biased region" description="Low complexity" evidence="2">
    <location>
        <begin position="34"/>
        <end position="48"/>
    </location>
</feature>
<sequence>MSQSKLISHQKTKSLNEKELQSQKNAKNISIQANKSSKMKNSSFNLSKSPLLKNKINYRPHNDAFQKEESPLQKLNLNDQVKIHLSQQNFKMTQNFTNKSQSGIQSPILNPNSKSMQIKYSNKYFIDNMQSNHSSPKNLNQKSTGFSFYTNTQNTCNNSQDQLDNVINQTPKNSNMSKLLKKQLNNSQNQVNNNNNSSNIIQLQQQNNYNSQYFFKKNQHSKQNSLIQQESFNQKQMSQQVNNRILVLNQKQKRIFKNQQFQTFFYSPYQRQNDQFMHEQSEEIKANSNFNSNEIFNLNNSQNMSGNLMENSGGFNTFQQALSPKNNPNIQMNQSSVQNDKLIFKKRDSENDIFSTSRKEHRMVELMKQKIQNNVFSGYIFPKQEKLISRISYLTSKLNPYYEKTINLINDIENKKLQYGNETKQQQNDNFLIEMQQQQAQLNMNMSNQHNDEQDGIFNYINIKNLTKAESIELSHKQGCQNIIKAETLEFFYVYIQVKAMPTPIRVCFKTPISKLKVFISKSTIFPSKFQNDYILQSNVIRVDDGSNSQFTFDKLYFGILSEIEQEIRITIKFGMEKKTVPMITNKVKSQEQPDSFTQDFSRTNMKRQQRHISTPILAQDVAEIKQRRRMKLLHNQKNGEEKDFQQQNIQQVYYYNPDTHKTISQEKYQQFNQKHKEVTEKKRQMDEMQYYHKDYTMKIKDLQKQLNQTFSAINERKKEVIKFSNAWAKIILQILGFKILYQKIKRKSNYMRNQKDITIRIKLMIIRMQRQINKNYGNLSTEQKAIYNTREALEFFCKKFKKKSKQAAGKLVTNFLRNKKQFYSIEHYVFGYYNTINMIITRWRDFKIKRENFKRMLGFLFDKYFSKVLETISKTGTDKDDFFTIINNARRIEKVKTETTRQKFIECYLDRRKVEYSQDLFKYFKIFQQKNKKKLMYIQALMNKRKDEEIDFHSNKFDEVNEDKEKQIDQLLFNQVIQQKSDQSIIPPRYFIVPSYEVLKQVVCETFVKVKDEHIVKKLREEKIKKNWSEQVFLQKLIQNDDDITQKQV</sequence>
<proteinExistence type="predicted"/>
<feature type="compositionally biased region" description="Polar residues" evidence="2">
    <location>
        <begin position="22"/>
        <end position="33"/>
    </location>
</feature>
<dbReference type="HOGENOM" id="CLU_322264_0_0_1"/>
<organism evidence="3 4">
    <name type="scientific">Tetrahymena thermophila (strain SB210)</name>
    <dbReference type="NCBI Taxonomy" id="312017"/>
    <lineage>
        <taxon>Eukaryota</taxon>
        <taxon>Sar</taxon>
        <taxon>Alveolata</taxon>
        <taxon>Ciliophora</taxon>
        <taxon>Intramacronucleata</taxon>
        <taxon>Oligohymenophorea</taxon>
        <taxon>Hymenostomatida</taxon>
        <taxon>Tetrahymenina</taxon>
        <taxon>Tetrahymenidae</taxon>
        <taxon>Tetrahymena</taxon>
    </lineage>
</organism>
<keyword evidence="4" id="KW-1185">Reference proteome</keyword>
<dbReference type="InParanoid" id="Q23RD6"/>
<dbReference type="EMBL" id="GG662644">
    <property type="protein sequence ID" value="EAR99112.2"/>
    <property type="molecule type" value="Genomic_DNA"/>
</dbReference>
<feature type="coiled-coil region" evidence="1">
    <location>
        <begin position="669"/>
        <end position="720"/>
    </location>
</feature>
<evidence type="ECO:0000256" key="1">
    <source>
        <dbReference type="SAM" id="Coils"/>
    </source>
</evidence>